<dbReference type="AlphaFoldDB" id="A0A919PNS4"/>
<reference evidence="1" key="1">
    <citation type="submission" date="2021-01" db="EMBL/GenBank/DDBJ databases">
        <title>Whole genome shotgun sequence of Dactylosporangium siamense NBRC 106093.</title>
        <authorList>
            <person name="Komaki H."/>
            <person name="Tamura T."/>
        </authorList>
    </citation>
    <scope>NUCLEOTIDE SEQUENCE</scope>
    <source>
        <strain evidence="1">NBRC 106093</strain>
    </source>
</reference>
<sequence length="180" mass="20041">MLPWAVPIPWRSSPDAFAQILRRRGVDPAAVTDVEAAWCAFGEFLDVEVDGVDPDQDGDGFIIQWGRHSWNGGRLSLSLTRQLIVHHDPDPEDDEDGYEDDYGHDEFWQVDLTMCFDDEPDLAGLDDLEARDTGFTFDPIGPARTAALAGARADLERHPQLRAVWRATPVSSELSFDSAC</sequence>
<evidence type="ECO:0000313" key="2">
    <source>
        <dbReference type="Proteomes" id="UP000660611"/>
    </source>
</evidence>
<name>A0A919PNS4_9ACTN</name>
<accession>A0A919PNS4</accession>
<protein>
    <submittedName>
        <fullName evidence="1">Uncharacterized protein</fullName>
    </submittedName>
</protein>
<comment type="caution">
    <text evidence="1">The sequence shown here is derived from an EMBL/GenBank/DDBJ whole genome shotgun (WGS) entry which is preliminary data.</text>
</comment>
<proteinExistence type="predicted"/>
<organism evidence="1 2">
    <name type="scientific">Dactylosporangium siamense</name>
    <dbReference type="NCBI Taxonomy" id="685454"/>
    <lineage>
        <taxon>Bacteria</taxon>
        <taxon>Bacillati</taxon>
        <taxon>Actinomycetota</taxon>
        <taxon>Actinomycetes</taxon>
        <taxon>Micromonosporales</taxon>
        <taxon>Micromonosporaceae</taxon>
        <taxon>Dactylosporangium</taxon>
    </lineage>
</organism>
<gene>
    <name evidence="1" type="ORF">Dsi01nite_036040</name>
</gene>
<dbReference type="EMBL" id="BONQ01000054">
    <property type="protein sequence ID" value="GIG45563.1"/>
    <property type="molecule type" value="Genomic_DNA"/>
</dbReference>
<keyword evidence="2" id="KW-1185">Reference proteome</keyword>
<evidence type="ECO:0000313" key="1">
    <source>
        <dbReference type="EMBL" id="GIG45563.1"/>
    </source>
</evidence>
<dbReference type="Proteomes" id="UP000660611">
    <property type="component" value="Unassembled WGS sequence"/>
</dbReference>